<evidence type="ECO:0000313" key="10">
    <source>
        <dbReference type="Proteomes" id="UP001595843"/>
    </source>
</evidence>
<keyword evidence="4 7" id="KW-0238">DNA-binding</keyword>
<organism evidence="9 10">
    <name type="scientific">Salinithrix halophila</name>
    <dbReference type="NCBI Taxonomy" id="1485204"/>
    <lineage>
        <taxon>Bacteria</taxon>
        <taxon>Bacillati</taxon>
        <taxon>Bacillota</taxon>
        <taxon>Bacilli</taxon>
        <taxon>Bacillales</taxon>
        <taxon>Thermoactinomycetaceae</taxon>
        <taxon>Salinithrix</taxon>
    </lineage>
</organism>
<keyword evidence="6 7" id="KW-0804">Transcription</keyword>
<sequence>MKNELRKLGVEKMGKKKETITIYDVAREAGVSMATVSRVVNGNPNVKPVTRKKVLETIRRMGYRPNAVARGLASKKTTTVGVVIPDISYAFFAELTRGIEDIANMYHYNIILCNSDLKKDKELQLIEALLEKQVDGLLFLGGEVTEEHREIFAGAQVPIVLAGTRDDVDEERPFVTIDQVQAAKDATQVLIKEGHDRIGLVGGPLDDPIIGYPRYQGYKEAMEEAGLNIDENLVRLGNLRYDSGVKAAEELLSSNHPPTAIFAVNDEMAVGVIHAAQDLGRKIPEDVSVIGFDNIPLAAQVRPLLSTVAVPMYDIGAVAMRLLTKYMNDESIEDNRVLLQYRLELADSTRLKEF</sequence>
<dbReference type="PROSITE" id="PS50932">
    <property type="entry name" value="HTH_LACI_2"/>
    <property type="match status" value="1"/>
</dbReference>
<keyword evidence="10" id="KW-1185">Reference proteome</keyword>
<evidence type="ECO:0000256" key="7">
    <source>
        <dbReference type="RuleBase" id="RU368079"/>
    </source>
</evidence>
<reference evidence="10" key="1">
    <citation type="journal article" date="2019" name="Int. J. Syst. Evol. Microbiol.">
        <title>The Global Catalogue of Microorganisms (GCM) 10K type strain sequencing project: providing services to taxonomists for standard genome sequencing and annotation.</title>
        <authorList>
            <consortium name="The Broad Institute Genomics Platform"/>
            <consortium name="The Broad Institute Genome Sequencing Center for Infectious Disease"/>
            <person name="Wu L."/>
            <person name="Ma J."/>
        </authorList>
    </citation>
    <scope>NUCLEOTIDE SEQUENCE [LARGE SCALE GENOMIC DNA]</scope>
    <source>
        <strain evidence="10">IBRC-M 10813</strain>
    </source>
</reference>
<evidence type="ECO:0000256" key="3">
    <source>
        <dbReference type="ARBA" id="ARBA00023015"/>
    </source>
</evidence>
<keyword evidence="2 7" id="KW-0678">Repressor</keyword>
<feature type="domain" description="HTH lacI-type" evidence="8">
    <location>
        <begin position="20"/>
        <end position="74"/>
    </location>
</feature>
<comment type="function">
    <text evidence="7">Global transcriptional regulator of carbon catabolite repression (CCR) and carbon catabolite activation (CCA), which ensures optimal energy usage under diverse conditions.</text>
</comment>
<dbReference type="SMART" id="SM00354">
    <property type="entry name" value="HTH_LACI"/>
    <property type="match status" value="1"/>
</dbReference>
<dbReference type="Pfam" id="PF13377">
    <property type="entry name" value="Peripla_BP_3"/>
    <property type="match status" value="1"/>
</dbReference>
<dbReference type="PANTHER" id="PTHR30146:SF150">
    <property type="entry name" value="ARABINOSE METABOLISM TRANSCRIPTIONAL REPRESSOR"/>
    <property type="match status" value="1"/>
</dbReference>
<dbReference type="InterPro" id="IPR000843">
    <property type="entry name" value="HTH_LacI"/>
</dbReference>
<dbReference type="PRINTS" id="PR00036">
    <property type="entry name" value="HTHLACI"/>
</dbReference>
<protein>
    <recommendedName>
        <fullName evidence="1 7">Catabolite control protein A</fullName>
    </recommendedName>
</protein>
<accession>A0ABV8JIG4</accession>
<evidence type="ECO:0000256" key="4">
    <source>
        <dbReference type="ARBA" id="ARBA00023125"/>
    </source>
</evidence>
<evidence type="ECO:0000256" key="6">
    <source>
        <dbReference type="ARBA" id="ARBA00023163"/>
    </source>
</evidence>
<dbReference type="CDD" id="cd01392">
    <property type="entry name" value="HTH_LacI"/>
    <property type="match status" value="1"/>
</dbReference>
<dbReference type="Pfam" id="PF00356">
    <property type="entry name" value="LacI"/>
    <property type="match status" value="1"/>
</dbReference>
<dbReference type="PANTHER" id="PTHR30146">
    <property type="entry name" value="LACI-RELATED TRANSCRIPTIONAL REPRESSOR"/>
    <property type="match status" value="1"/>
</dbReference>
<keyword evidence="5 7" id="KW-0010">Activator</keyword>
<dbReference type="InterPro" id="IPR046335">
    <property type="entry name" value="LacI/GalR-like_sensor"/>
</dbReference>
<dbReference type="Proteomes" id="UP001595843">
    <property type="component" value="Unassembled WGS sequence"/>
</dbReference>
<dbReference type="PROSITE" id="PS00356">
    <property type="entry name" value="HTH_LACI_1"/>
    <property type="match status" value="1"/>
</dbReference>
<evidence type="ECO:0000256" key="1">
    <source>
        <dbReference type="ARBA" id="ARBA00019435"/>
    </source>
</evidence>
<dbReference type="InterPro" id="IPR006377">
    <property type="entry name" value="CcpA"/>
</dbReference>
<dbReference type="EMBL" id="JBHSAP010000009">
    <property type="protein sequence ID" value="MFC4077021.1"/>
    <property type="molecule type" value="Genomic_DNA"/>
</dbReference>
<dbReference type="InterPro" id="IPR028082">
    <property type="entry name" value="Peripla_BP_I"/>
</dbReference>
<evidence type="ECO:0000259" key="8">
    <source>
        <dbReference type="PROSITE" id="PS50932"/>
    </source>
</evidence>
<dbReference type="Gene3D" id="1.10.260.40">
    <property type="entry name" value="lambda repressor-like DNA-binding domains"/>
    <property type="match status" value="1"/>
</dbReference>
<name>A0ABV8JIG4_9BACL</name>
<comment type="caution">
    <text evidence="9">The sequence shown here is derived from an EMBL/GenBank/DDBJ whole genome shotgun (WGS) entry which is preliminary data.</text>
</comment>
<gene>
    <name evidence="9" type="primary">ccpA</name>
    <name evidence="9" type="ORF">ACFOUO_09360</name>
</gene>
<dbReference type="Gene3D" id="3.40.50.2300">
    <property type="match status" value="2"/>
</dbReference>
<dbReference type="SUPFAM" id="SSF47413">
    <property type="entry name" value="lambda repressor-like DNA-binding domains"/>
    <property type="match status" value="1"/>
</dbReference>
<evidence type="ECO:0000313" key="9">
    <source>
        <dbReference type="EMBL" id="MFC4077021.1"/>
    </source>
</evidence>
<evidence type="ECO:0000256" key="5">
    <source>
        <dbReference type="ARBA" id="ARBA00023159"/>
    </source>
</evidence>
<keyword evidence="3 7" id="KW-0805">Transcription regulation</keyword>
<dbReference type="InterPro" id="IPR010982">
    <property type="entry name" value="Lambda_DNA-bd_dom_sf"/>
</dbReference>
<evidence type="ECO:0000256" key="2">
    <source>
        <dbReference type="ARBA" id="ARBA00022491"/>
    </source>
</evidence>
<dbReference type="NCBIfam" id="TIGR01481">
    <property type="entry name" value="ccpA"/>
    <property type="match status" value="1"/>
</dbReference>
<dbReference type="SUPFAM" id="SSF53822">
    <property type="entry name" value="Periplasmic binding protein-like I"/>
    <property type="match status" value="1"/>
</dbReference>
<proteinExistence type="predicted"/>